<evidence type="ECO:0000313" key="3">
    <source>
        <dbReference type="EMBL" id="OAV96239.1"/>
    </source>
</evidence>
<feature type="compositionally biased region" description="Polar residues" evidence="1">
    <location>
        <begin position="152"/>
        <end position="184"/>
    </location>
</feature>
<reference evidence="4" key="4">
    <citation type="submission" date="2025-05" db="UniProtKB">
        <authorList>
            <consortium name="EnsemblFungi"/>
        </authorList>
    </citation>
    <scope>IDENTIFICATION</scope>
    <source>
        <strain evidence="4">isolate 1-1 / race 1 (BBBD)</strain>
    </source>
</reference>
<reference evidence="3" key="1">
    <citation type="submission" date="2009-11" db="EMBL/GenBank/DDBJ databases">
        <authorList>
            <consortium name="The Broad Institute Genome Sequencing Platform"/>
            <person name="Ward D."/>
            <person name="Feldgarden M."/>
            <person name="Earl A."/>
            <person name="Young S.K."/>
            <person name="Zeng Q."/>
            <person name="Koehrsen M."/>
            <person name="Alvarado L."/>
            <person name="Berlin A."/>
            <person name="Bochicchio J."/>
            <person name="Borenstein D."/>
            <person name="Chapman S.B."/>
            <person name="Chen Z."/>
            <person name="Engels R."/>
            <person name="Freedman E."/>
            <person name="Gellesch M."/>
            <person name="Goldberg J."/>
            <person name="Griggs A."/>
            <person name="Gujja S."/>
            <person name="Heilman E."/>
            <person name="Heiman D."/>
            <person name="Hepburn T."/>
            <person name="Howarth C."/>
            <person name="Jen D."/>
            <person name="Larson L."/>
            <person name="Lewis B."/>
            <person name="Mehta T."/>
            <person name="Park D."/>
            <person name="Pearson M."/>
            <person name="Roberts A."/>
            <person name="Saif S."/>
            <person name="Shea T."/>
            <person name="Shenoy N."/>
            <person name="Sisk P."/>
            <person name="Stolte C."/>
            <person name="Sykes S."/>
            <person name="Thomson T."/>
            <person name="Walk T."/>
            <person name="White J."/>
            <person name="Yandava C."/>
            <person name="Izard J."/>
            <person name="Baranova O.V."/>
            <person name="Blanton J.M."/>
            <person name="Tanner A.C."/>
            <person name="Dewhirst F.E."/>
            <person name="Haas B."/>
            <person name="Nusbaum C."/>
            <person name="Birren B."/>
        </authorList>
    </citation>
    <scope>NUCLEOTIDE SEQUENCE [LARGE SCALE GENOMIC DNA]</scope>
    <source>
        <strain evidence="3">1-1 BBBD Race 1</strain>
    </source>
</reference>
<feature type="compositionally biased region" description="Basic residues" evidence="1">
    <location>
        <begin position="194"/>
        <end position="204"/>
    </location>
</feature>
<reference evidence="4 5" key="3">
    <citation type="journal article" date="2017" name="G3 (Bethesda)">
        <title>Comparative analysis highlights variable genome content of wheat rusts and divergence of the mating loci.</title>
        <authorList>
            <person name="Cuomo C.A."/>
            <person name="Bakkeren G."/>
            <person name="Khalil H.B."/>
            <person name="Panwar V."/>
            <person name="Joly D."/>
            <person name="Linning R."/>
            <person name="Sakthikumar S."/>
            <person name="Song X."/>
            <person name="Adiconis X."/>
            <person name="Fan L."/>
            <person name="Goldberg J.M."/>
            <person name="Levin J.Z."/>
            <person name="Young S."/>
            <person name="Zeng Q."/>
            <person name="Anikster Y."/>
            <person name="Bruce M."/>
            <person name="Wang M."/>
            <person name="Yin C."/>
            <person name="McCallum B."/>
            <person name="Szabo L.J."/>
            <person name="Hulbert S."/>
            <person name="Chen X."/>
            <person name="Fellers J.P."/>
        </authorList>
    </citation>
    <scope>NUCLEOTIDE SEQUENCE</scope>
    <source>
        <strain evidence="4">isolate 1-1 / race 1 (BBBD)</strain>
        <strain evidence="5">Isolate 1-1 / race 1 (BBBD)</strain>
    </source>
</reference>
<sequence>MASNNEDDHSKNKQAPNFPPKEDTQLVKSWVVTSEDVIHSNQQGRDEFFACIADNYNRFTPGLPRDGNKLQSRWKNIQKFILQFAAIYNQMANNPASGTSPSDWLINAKEMYLQTKNCALTHESAWNIIKDVPKWKKLMTGHTKNGARPSARPSTHSAANSTSAESPLLSASFQSQPDPSSTPQGADESELRWKRPKGIKHAKRKVEESEFLCQKLKLLEKTTRDAD</sequence>
<dbReference type="InterPro" id="IPR029466">
    <property type="entry name" value="NAM-associated_C"/>
</dbReference>
<evidence type="ECO:0000256" key="1">
    <source>
        <dbReference type="SAM" id="MobiDB-lite"/>
    </source>
</evidence>
<feature type="compositionally biased region" description="Basic and acidic residues" evidence="1">
    <location>
        <begin position="1"/>
        <end position="11"/>
    </location>
</feature>
<dbReference type="STRING" id="630390.A0A180GV36"/>
<evidence type="ECO:0000313" key="5">
    <source>
        <dbReference type="Proteomes" id="UP000005240"/>
    </source>
</evidence>
<feature type="region of interest" description="Disordered" evidence="1">
    <location>
        <begin position="140"/>
        <end position="207"/>
    </location>
</feature>
<organism evidence="3">
    <name type="scientific">Puccinia triticina (isolate 1-1 / race 1 (BBBD))</name>
    <name type="common">Brown leaf rust fungus</name>
    <dbReference type="NCBI Taxonomy" id="630390"/>
    <lineage>
        <taxon>Eukaryota</taxon>
        <taxon>Fungi</taxon>
        <taxon>Dikarya</taxon>
        <taxon>Basidiomycota</taxon>
        <taxon>Pucciniomycotina</taxon>
        <taxon>Pucciniomycetes</taxon>
        <taxon>Pucciniales</taxon>
        <taxon>Pucciniaceae</taxon>
        <taxon>Puccinia</taxon>
    </lineage>
</organism>
<dbReference type="OrthoDB" id="2516506at2759"/>
<name>A0A180GV36_PUCT1</name>
<dbReference type="EMBL" id="ADAS02000021">
    <property type="protein sequence ID" value="OAV96239.1"/>
    <property type="molecule type" value="Genomic_DNA"/>
</dbReference>
<dbReference type="Proteomes" id="UP000005240">
    <property type="component" value="Unassembled WGS sequence"/>
</dbReference>
<accession>A0A180GV36</accession>
<feature type="region of interest" description="Disordered" evidence="1">
    <location>
        <begin position="1"/>
        <end position="23"/>
    </location>
</feature>
<feature type="domain" description="No apical meristem-associated C-terminal" evidence="2">
    <location>
        <begin position="121"/>
        <end position="225"/>
    </location>
</feature>
<proteinExistence type="predicted"/>
<dbReference type="Pfam" id="PF14303">
    <property type="entry name" value="NAM-associated"/>
    <property type="match status" value="1"/>
</dbReference>
<gene>
    <name evidence="3" type="ORF">PTTG_26427</name>
</gene>
<dbReference type="EnsemblFungi" id="PTTG_26427-t43_1">
    <property type="protein sequence ID" value="PTTG_26427-t43_1-p1"/>
    <property type="gene ID" value="PTTG_26427"/>
</dbReference>
<dbReference type="PANTHER" id="PTHR45023">
    <property type="match status" value="1"/>
</dbReference>
<reference evidence="3" key="2">
    <citation type="submission" date="2016-05" db="EMBL/GenBank/DDBJ databases">
        <title>Comparative analysis highlights variable genome content of wheat rusts and divergence of the mating loci.</title>
        <authorList>
            <person name="Cuomo C.A."/>
            <person name="Bakkeren G."/>
            <person name="Szabo L."/>
            <person name="Khalil H."/>
            <person name="Joly D."/>
            <person name="Goldberg J."/>
            <person name="Young S."/>
            <person name="Zeng Q."/>
            <person name="Fellers J."/>
        </authorList>
    </citation>
    <scope>NUCLEOTIDE SEQUENCE [LARGE SCALE GENOMIC DNA]</scope>
    <source>
        <strain evidence="3">1-1 BBBD Race 1</strain>
    </source>
</reference>
<dbReference type="VEuPathDB" id="FungiDB:PTTG_26427"/>
<keyword evidence="5" id="KW-1185">Reference proteome</keyword>
<dbReference type="AlphaFoldDB" id="A0A180GV36"/>
<evidence type="ECO:0000259" key="2">
    <source>
        <dbReference type="Pfam" id="PF14303"/>
    </source>
</evidence>
<protein>
    <submittedName>
        <fullName evidence="4">NAM-associated domain-containing protein</fullName>
    </submittedName>
</protein>
<dbReference type="PANTHER" id="PTHR45023:SF4">
    <property type="entry name" value="GLYCINE-RICH PROTEIN-RELATED"/>
    <property type="match status" value="1"/>
</dbReference>
<evidence type="ECO:0000313" key="4">
    <source>
        <dbReference type="EnsemblFungi" id="PTTG_26427-t43_1-p1"/>
    </source>
</evidence>